<keyword evidence="2 5" id="KW-0812">Transmembrane</keyword>
<sequence>MKIRISKNCIHYIVVLIILFSTHPYNTQWPIWNQLPVITAGIIAVYVFLYRYSPSKLMLSLLLFFGVNLVVTMVNGNMTNGLIGMFLRLTVFLFFMDMFLKQRPMVFINAFCFFIIVMISVQLYYQIKSPEIFGVASSGNMYNLFASDNMLGYYYVAMMMVFCVRDYLVNGRLKYSLVLVAECVASVIVAWAGAGLVGIIFYATMIIVESLNRSEKKISYMRYYATYIIFYVAVVVFQVQNLFSGFFENVLQKDVTFTGRTLIWGQAIYAIAENPIFGYGSMASGRTTVIMAYNTYVGAHNFILQIIIEVGIVGLIIFAVSMVICGRKIMHCNDAKIRRVILMGILAMFIMYLTEGEVLRPTQYVVLFLAFYAPELEQYCEKERTL</sequence>
<gene>
    <name evidence="7" type="ORF">WMQ36_19915</name>
</gene>
<dbReference type="Proteomes" id="UP001454086">
    <property type="component" value="Unassembled WGS sequence"/>
</dbReference>
<dbReference type="Pfam" id="PF04932">
    <property type="entry name" value="Wzy_C"/>
    <property type="match status" value="1"/>
</dbReference>
<name>A0ABV1DA38_9FIRM</name>
<feature type="transmembrane region" description="Helical" evidence="5">
    <location>
        <begin position="107"/>
        <end position="125"/>
    </location>
</feature>
<feature type="transmembrane region" description="Helical" evidence="5">
    <location>
        <begin position="228"/>
        <end position="251"/>
    </location>
</feature>
<dbReference type="InterPro" id="IPR007016">
    <property type="entry name" value="O-antigen_ligase-rel_domated"/>
</dbReference>
<protein>
    <submittedName>
        <fullName evidence="7">O-antigen ligase family protein</fullName>
    </submittedName>
</protein>
<dbReference type="InterPro" id="IPR051533">
    <property type="entry name" value="WaaL-like"/>
</dbReference>
<evidence type="ECO:0000313" key="8">
    <source>
        <dbReference type="Proteomes" id="UP001454086"/>
    </source>
</evidence>
<dbReference type="PANTHER" id="PTHR37422:SF17">
    <property type="entry name" value="O-ANTIGEN LIGASE"/>
    <property type="match status" value="1"/>
</dbReference>
<keyword evidence="3 5" id="KW-1133">Transmembrane helix</keyword>
<evidence type="ECO:0000256" key="3">
    <source>
        <dbReference type="ARBA" id="ARBA00022989"/>
    </source>
</evidence>
<dbReference type="RefSeq" id="WP_008721512.1">
    <property type="nucleotide sequence ID" value="NZ_JBBMFM010000094.1"/>
</dbReference>
<evidence type="ECO:0000256" key="5">
    <source>
        <dbReference type="SAM" id="Phobius"/>
    </source>
</evidence>
<proteinExistence type="predicted"/>
<feature type="transmembrane region" description="Helical" evidence="5">
    <location>
        <begin position="263"/>
        <end position="282"/>
    </location>
</feature>
<feature type="transmembrane region" description="Helical" evidence="5">
    <location>
        <begin position="9"/>
        <end position="25"/>
    </location>
</feature>
<feature type="transmembrane region" description="Helical" evidence="5">
    <location>
        <begin position="337"/>
        <end position="354"/>
    </location>
</feature>
<accession>A0ABV1DA38</accession>
<dbReference type="PANTHER" id="PTHR37422">
    <property type="entry name" value="TEICHURONIC ACID BIOSYNTHESIS PROTEIN TUAE"/>
    <property type="match status" value="1"/>
</dbReference>
<evidence type="ECO:0000256" key="4">
    <source>
        <dbReference type="ARBA" id="ARBA00023136"/>
    </source>
</evidence>
<feature type="transmembrane region" description="Helical" evidence="5">
    <location>
        <begin position="175"/>
        <end position="208"/>
    </location>
</feature>
<evidence type="ECO:0000256" key="2">
    <source>
        <dbReference type="ARBA" id="ARBA00022692"/>
    </source>
</evidence>
<keyword evidence="4 5" id="KW-0472">Membrane</keyword>
<evidence type="ECO:0000256" key="1">
    <source>
        <dbReference type="ARBA" id="ARBA00004141"/>
    </source>
</evidence>
<feature type="transmembrane region" description="Helical" evidence="5">
    <location>
        <begin position="57"/>
        <end position="76"/>
    </location>
</feature>
<keyword evidence="8" id="KW-1185">Reference proteome</keyword>
<comment type="subcellular location">
    <subcellularLocation>
        <location evidence="1">Membrane</location>
        <topology evidence="1">Multi-pass membrane protein</topology>
    </subcellularLocation>
</comment>
<feature type="domain" description="O-antigen ligase-related" evidence="6">
    <location>
        <begin position="190"/>
        <end position="319"/>
    </location>
</feature>
<organism evidence="7 8">
    <name type="scientific">Enterocloster hominis</name>
    <name type="common">ex Hitch et al. 2024</name>
    <dbReference type="NCBI Taxonomy" id="1917870"/>
    <lineage>
        <taxon>Bacteria</taxon>
        <taxon>Bacillati</taxon>
        <taxon>Bacillota</taxon>
        <taxon>Clostridia</taxon>
        <taxon>Lachnospirales</taxon>
        <taxon>Lachnospiraceae</taxon>
        <taxon>Enterocloster</taxon>
    </lineage>
</organism>
<feature type="transmembrane region" description="Helical" evidence="5">
    <location>
        <begin position="302"/>
        <end position="325"/>
    </location>
</feature>
<feature type="transmembrane region" description="Helical" evidence="5">
    <location>
        <begin position="82"/>
        <end position="100"/>
    </location>
</feature>
<feature type="transmembrane region" description="Helical" evidence="5">
    <location>
        <begin position="31"/>
        <end position="50"/>
    </location>
</feature>
<keyword evidence="7" id="KW-0436">Ligase</keyword>
<comment type="caution">
    <text evidence="7">The sequence shown here is derived from an EMBL/GenBank/DDBJ whole genome shotgun (WGS) entry which is preliminary data.</text>
</comment>
<dbReference type="GO" id="GO:0016874">
    <property type="term" value="F:ligase activity"/>
    <property type="evidence" value="ECO:0007669"/>
    <property type="project" value="UniProtKB-KW"/>
</dbReference>
<dbReference type="EMBL" id="JBBMFM010000094">
    <property type="protein sequence ID" value="MEQ2427234.1"/>
    <property type="molecule type" value="Genomic_DNA"/>
</dbReference>
<reference evidence="7 8" key="1">
    <citation type="submission" date="2024-03" db="EMBL/GenBank/DDBJ databases">
        <title>Human intestinal bacterial collection.</title>
        <authorList>
            <person name="Pauvert C."/>
            <person name="Hitch T.C.A."/>
            <person name="Clavel T."/>
        </authorList>
    </citation>
    <scope>NUCLEOTIDE SEQUENCE [LARGE SCALE GENOMIC DNA]</scope>
    <source>
        <strain evidence="7 8">CLA-SR-H021</strain>
    </source>
</reference>
<feature type="transmembrane region" description="Helical" evidence="5">
    <location>
        <begin position="151"/>
        <end position="168"/>
    </location>
</feature>
<evidence type="ECO:0000259" key="6">
    <source>
        <dbReference type="Pfam" id="PF04932"/>
    </source>
</evidence>
<evidence type="ECO:0000313" key="7">
    <source>
        <dbReference type="EMBL" id="MEQ2427234.1"/>
    </source>
</evidence>